<reference evidence="2" key="1">
    <citation type="journal article" date="2014" name="Int. J. Syst. Evol. Microbiol.">
        <title>Complete genome sequence of Corynebacterium casei LMG S-19264T (=DSM 44701T), isolated from a smear-ripened cheese.</title>
        <authorList>
            <consortium name="US DOE Joint Genome Institute (JGI-PGF)"/>
            <person name="Walter F."/>
            <person name="Albersmeier A."/>
            <person name="Kalinowski J."/>
            <person name="Ruckert C."/>
        </authorList>
    </citation>
    <scope>NUCLEOTIDE SEQUENCE</scope>
    <source>
        <strain evidence="2">CGMCC 1.12754</strain>
    </source>
</reference>
<dbReference type="Proteomes" id="UP000622860">
    <property type="component" value="Unassembled WGS sequence"/>
</dbReference>
<evidence type="ECO:0000259" key="1">
    <source>
        <dbReference type="Pfam" id="PF07238"/>
    </source>
</evidence>
<feature type="domain" description="PilZ" evidence="1">
    <location>
        <begin position="22"/>
        <end position="105"/>
    </location>
</feature>
<proteinExistence type="predicted"/>
<dbReference type="Gene3D" id="2.40.10.220">
    <property type="entry name" value="predicted glycosyltransferase like domains"/>
    <property type="match status" value="1"/>
</dbReference>
<dbReference type="SUPFAM" id="SSF141371">
    <property type="entry name" value="PilZ domain-like"/>
    <property type="match status" value="1"/>
</dbReference>
<sequence length="121" mass="13719">MYFKRNEPLRYSFDEPVSGTLTKLNDHDTVTISVLLLDISNQGAKIKCKNNIALSKETEIKLAYTLNSVHFHALGKVSWTKSYSNLIEIGLQLNTDESYQKNMIAALKEIVKTKQKNAENV</sequence>
<protein>
    <recommendedName>
        <fullName evidence="1">PilZ domain-containing protein</fullName>
    </recommendedName>
</protein>
<gene>
    <name evidence="2" type="ORF">GCM10011398_13120</name>
</gene>
<reference evidence="2" key="2">
    <citation type="submission" date="2020-09" db="EMBL/GenBank/DDBJ databases">
        <authorList>
            <person name="Sun Q."/>
            <person name="Zhou Y."/>
        </authorList>
    </citation>
    <scope>NUCLEOTIDE SEQUENCE</scope>
    <source>
        <strain evidence="2">CGMCC 1.12754</strain>
    </source>
</reference>
<accession>A0A917M103</accession>
<dbReference type="GO" id="GO:0035438">
    <property type="term" value="F:cyclic-di-GMP binding"/>
    <property type="evidence" value="ECO:0007669"/>
    <property type="project" value="InterPro"/>
</dbReference>
<dbReference type="AlphaFoldDB" id="A0A917M103"/>
<dbReference type="EMBL" id="BMFR01000003">
    <property type="protein sequence ID" value="GGG70408.1"/>
    <property type="molecule type" value="Genomic_DNA"/>
</dbReference>
<dbReference type="Pfam" id="PF07238">
    <property type="entry name" value="PilZ"/>
    <property type="match status" value="1"/>
</dbReference>
<dbReference type="InterPro" id="IPR009875">
    <property type="entry name" value="PilZ_domain"/>
</dbReference>
<evidence type="ECO:0000313" key="2">
    <source>
        <dbReference type="EMBL" id="GGG70408.1"/>
    </source>
</evidence>
<organism evidence="2 3">
    <name type="scientific">Virgibacillus oceani</name>
    <dbReference type="NCBI Taxonomy" id="1479511"/>
    <lineage>
        <taxon>Bacteria</taxon>
        <taxon>Bacillati</taxon>
        <taxon>Bacillota</taxon>
        <taxon>Bacilli</taxon>
        <taxon>Bacillales</taxon>
        <taxon>Bacillaceae</taxon>
        <taxon>Virgibacillus</taxon>
    </lineage>
</organism>
<evidence type="ECO:0000313" key="3">
    <source>
        <dbReference type="Proteomes" id="UP000622860"/>
    </source>
</evidence>
<comment type="caution">
    <text evidence="2">The sequence shown here is derived from an EMBL/GenBank/DDBJ whole genome shotgun (WGS) entry which is preliminary data.</text>
</comment>
<dbReference type="RefSeq" id="WP_188454566.1">
    <property type="nucleotide sequence ID" value="NZ_BMFR01000003.1"/>
</dbReference>
<name>A0A917M103_9BACI</name>
<keyword evidence="3" id="KW-1185">Reference proteome</keyword>